<name>A0A7J5E509_NOCSI</name>
<dbReference type="InterPro" id="IPR034660">
    <property type="entry name" value="DinB/YfiT-like"/>
</dbReference>
<feature type="domain" description="Mycothiol-dependent maleylpyruvate isomerase metal-binding" evidence="2">
    <location>
        <begin position="11"/>
        <end position="152"/>
    </location>
</feature>
<dbReference type="SUPFAM" id="SSF109854">
    <property type="entry name" value="DinB/YfiT-like putative metalloenzymes"/>
    <property type="match status" value="1"/>
</dbReference>
<evidence type="ECO:0000313" key="4">
    <source>
        <dbReference type="Proteomes" id="UP000449906"/>
    </source>
</evidence>
<dbReference type="GO" id="GO:0046872">
    <property type="term" value="F:metal ion binding"/>
    <property type="evidence" value="ECO:0007669"/>
    <property type="project" value="InterPro"/>
</dbReference>
<dbReference type="RefSeq" id="WP_151580555.1">
    <property type="nucleotide sequence ID" value="NZ_JBIWND010000001.1"/>
</dbReference>
<gene>
    <name evidence="3" type="ORF">F9L07_16420</name>
</gene>
<dbReference type="InterPro" id="IPR024344">
    <property type="entry name" value="MDMPI_metal-binding"/>
</dbReference>
<dbReference type="InterPro" id="IPR013917">
    <property type="entry name" value="tRNA_wybutosine-synth"/>
</dbReference>
<dbReference type="EMBL" id="WBVM01000001">
    <property type="protein sequence ID" value="KAB2813253.1"/>
    <property type="molecule type" value="Genomic_DNA"/>
</dbReference>
<feature type="domain" description="tRNA wybutosine-synthesis" evidence="1">
    <location>
        <begin position="195"/>
        <end position="239"/>
    </location>
</feature>
<proteinExistence type="predicted"/>
<dbReference type="InterPro" id="IPR017517">
    <property type="entry name" value="Maleyloyr_isom"/>
</dbReference>
<dbReference type="NCBIfam" id="TIGR03084">
    <property type="entry name" value="TIGR03084 family metal-binding protein"/>
    <property type="match status" value="1"/>
</dbReference>
<dbReference type="AlphaFoldDB" id="A0A7J5E509"/>
<comment type="caution">
    <text evidence="3">The sequence shown here is derived from an EMBL/GenBank/DDBJ whole genome shotgun (WGS) entry which is preliminary data.</text>
</comment>
<accession>A0A7J5E509</accession>
<dbReference type="Pfam" id="PF08608">
    <property type="entry name" value="Wyosine_form"/>
    <property type="match status" value="1"/>
</dbReference>
<organism evidence="3 4">
    <name type="scientific">Nocardioides simplex</name>
    <name type="common">Arthrobacter simplex</name>
    <dbReference type="NCBI Taxonomy" id="2045"/>
    <lineage>
        <taxon>Bacteria</taxon>
        <taxon>Bacillati</taxon>
        <taxon>Actinomycetota</taxon>
        <taxon>Actinomycetes</taxon>
        <taxon>Propionibacteriales</taxon>
        <taxon>Nocardioidaceae</taxon>
        <taxon>Pimelobacter</taxon>
    </lineage>
</organism>
<dbReference type="InterPro" id="IPR017518">
    <property type="entry name" value="CHP03084"/>
</dbReference>
<reference evidence="3 4" key="1">
    <citation type="submission" date="2019-09" db="EMBL/GenBank/DDBJ databases">
        <title>Pimelobacter sp. isolated from Paulinella.</title>
        <authorList>
            <person name="Jeong S.E."/>
        </authorList>
    </citation>
    <scope>NUCLEOTIDE SEQUENCE [LARGE SCALE GENOMIC DNA]</scope>
    <source>
        <strain evidence="3 4">Pch-N</strain>
    </source>
</reference>
<dbReference type="Gene3D" id="1.20.120.450">
    <property type="entry name" value="dinb family like domain"/>
    <property type="match status" value="1"/>
</dbReference>
<dbReference type="Proteomes" id="UP000449906">
    <property type="component" value="Unassembled WGS sequence"/>
</dbReference>
<dbReference type="Pfam" id="PF11716">
    <property type="entry name" value="MDMPI_N"/>
    <property type="match status" value="1"/>
</dbReference>
<evidence type="ECO:0000259" key="1">
    <source>
        <dbReference type="Pfam" id="PF08608"/>
    </source>
</evidence>
<sequence length="272" mass="29238">MSVLDDVIADLEAEGDQLRATVAALDADGWRTTTPAEGWDVATTVAHLLWTDEVAVLAAGALADDAGKQAWDAVVLTAIEDPTGFVDAEALRIGAASPDELLARWDAARPALVAALREHPEGQKLPWFGPPMSPTSMATARYMETWAHALDVYDALISAGSISSRPEVTDRIRHVAHIGVRTRNFAYANNGLEAPAEEFRVELTAPSGEVWTWGPEDAAQRVTGDAYDFCQLVTQRIHRDDTDLKAVGDDAEKWLTIAQAFAGPAGGGRDPR</sequence>
<evidence type="ECO:0000259" key="2">
    <source>
        <dbReference type="Pfam" id="PF11716"/>
    </source>
</evidence>
<protein>
    <submittedName>
        <fullName evidence="3">TIGR03084 family protein</fullName>
    </submittedName>
</protein>
<evidence type="ECO:0000313" key="3">
    <source>
        <dbReference type="EMBL" id="KAB2813253.1"/>
    </source>
</evidence>
<dbReference type="NCBIfam" id="TIGR03083">
    <property type="entry name" value="maleylpyruvate isomerase family mycothiol-dependent enzyme"/>
    <property type="match status" value="1"/>
</dbReference>